<proteinExistence type="predicted"/>
<dbReference type="STRING" id="1618434.UR52_C0002G0062"/>
<dbReference type="Pfam" id="PF18780">
    <property type="entry name" value="HNH_repeat"/>
    <property type="match status" value="1"/>
</dbReference>
<dbReference type="InterPro" id="IPR041025">
    <property type="entry name" value="HNH_repeat"/>
</dbReference>
<reference evidence="1 2" key="1">
    <citation type="journal article" date="2015" name="Nature">
        <title>rRNA introns, odd ribosomes, and small enigmatic genomes across a large radiation of phyla.</title>
        <authorList>
            <person name="Brown C.T."/>
            <person name="Hug L.A."/>
            <person name="Thomas B.C."/>
            <person name="Sharon I."/>
            <person name="Castelle C.J."/>
            <person name="Singh A."/>
            <person name="Wilkins M.J."/>
            <person name="Williams K.H."/>
            <person name="Banfield J.F."/>
        </authorList>
    </citation>
    <scope>NUCLEOTIDE SEQUENCE [LARGE SCALE GENOMIC DNA]</scope>
</reference>
<dbReference type="EMBL" id="LBPN01000002">
    <property type="protein sequence ID" value="KKP59834.1"/>
    <property type="molecule type" value="Genomic_DNA"/>
</dbReference>
<organism evidence="1 2">
    <name type="scientific">Candidatus Gottesmanbacteria bacterium GW2011_GWA1_34_13</name>
    <dbReference type="NCBI Taxonomy" id="1618434"/>
    <lineage>
        <taxon>Bacteria</taxon>
        <taxon>Candidatus Gottesmaniibacteriota</taxon>
    </lineage>
</organism>
<sequence>MSCKKAISNRRNYCSPNCIPEKIYVGKKEIIAQIQQFYYENGRVPFKQEFIHCKASRNRFGTWNKAIKAAGFKPNPVKFAHKFKAKDGHKCDSLSEKIIDDWLFNRKIPHIRNAHYPDHKKYTADFKVKDYFIEFFGLHQELKTYDDYMKKKFDLINKHHLKLISIFPKDLFPNSNLEKIIGIFN</sequence>
<dbReference type="AlphaFoldDB" id="A0A0G0ASH2"/>
<accession>A0A0G0ASH2</accession>
<protein>
    <submittedName>
        <fullName evidence="1">Uncharacterized protein</fullName>
    </submittedName>
</protein>
<gene>
    <name evidence="1" type="ORF">UR52_C0002G0062</name>
</gene>
<dbReference type="Proteomes" id="UP000034176">
    <property type="component" value="Unassembled WGS sequence"/>
</dbReference>
<name>A0A0G0ASH2_9BACT</name>
<evidence type="ECO:0000313" key="1">
    <source>
        <dbReference type="EMBL" id="KKP59834.1"/>
    </source>
</evidence>
<evidence type="ECO:0000313" key="2">
    <source>
        <dbReference type="Proteomes" id="UP000034176"/>
    </source>
</evidence>
<comment type="caution">
    <text evidence="1">The sequence shown here is derived from an EMBL/GenBank/DDBJ whole genome shotgun (WGS) entry which is preliminary data.</text>
</comment>